<feature type="transmembrane region" description="Helical" evidence="7">
    <location>
        <begin position="526"/>
        <end position="551"/>
    </location>
</feature>
<evidence type="ECO:0000313" key="9">
    <source>
        <dbReference type="EMBL" id="VFU50661.1"/>
    </source>
</evidence>
<evidence type="ECO:0000256" key="3">
    <source>
        <dbReference type="ARBA" id="ARBA00022692"/>
    </source>
</evidence>
<feature type="transmembrane region" description="Helical" evidence="7">
    <location>
        <begin position="225"/>
        <end position="246"/>
    </location>
</feature>
<sequence length="595" mass="65566">MTKPLETEEKWKCYNVQLYLCQIVLCAVLMAQNKVILWRMHRYGSMIIHLVYSMTSASLSQFDEAALFSTTVEMLLSRHQVAKQVERLSSTLRKAMPVNYQPIVDDETSIPTTTSSSGSSRRRRMDDENQLVYTVDDALTSAGFGKFQFLVLAYAGLGWFAEAMEIMILSFVGPVVKSQWNLSSTQESLLSTVVFAGMLGFLGITIITSAAGLLSTFSPNYVSLLILRCLVGVGLGGGPVFSSWFLEFVPASHRGTWMVVFSTFWTFGTIFEAALAWIVLPRLSWRWLLALSSLPSIAQLFFYWIVPESPRYLSMKGRIAEAHNILEKIAQLNQSKLPPGMLVSDSTIGLDEESAPSKYTPLLSSTRKLLSDCKSGFSSFVMLFSSKLTRTTLLLWLLFFGNAFSYYGIILLTSELSSEEGRCGSTVLQSENLQNDSLYINVFITSLAELPGILLSAVIVDRFGRKLSMAFMFVLAFIFLLPLVTRQRATLTTALLFGARMCSIGTFTVASIYAPEVYPTAVRATGAGVASAVGRIGGMLCPLVAVGLVTGCHLKEAIILFEVVIVISAACVLFFPFETSGRELRDSLASSHPLR</sequence>
<evidence type="ECO:0000256" key="7">
    <source>
        <dbReference type="SAM" id="Phobius"/>
    </source>
</evidence>
<dbReference type="Gene3D" id="1.20.1250.20">
    <property type="entry name" value="MFS general substrate transporter like domains"/>
    <property type="match status" value="1"/>
</dbReference>
<dbReference type="PANTHER" id="PTHR23511">
    <property type="entry name" value="SYNAPTIC VESICLE GLYCOPROTEIN 2"/>
    <property type="match status" value="1"/>
</dbReference>
<evidence type="ECO:0000256" key="6">
    <source>
        <dbReference type="SAM" id="MobiDB-lite"/>
    </source>
</evidence>
<organism evidence="9">
    <name type="scientific">Salix viminalis</name>
    <name type="common">Common osier</name>
    <name type="synonym">Basket willow</name>
    <dbReference type="NCBI Taxonomy" id="40686"/>
    <lineage>
        <taxon>Eukaryota</taxon>
        <taxon>Viridiplantae</taxon>
        <taxon>Streptophyta</taxon>
        <taxon>Embryophyta</taxon>
        <taxon>Tracheophyta</taxon>
        <taxon>Spermatophyta</taxon>
        <taxon>Magnoliopsida</taxon>
        <taxon>eudicotyledons</taxon>
        <taxon>Gunneridae</taxon>
        <taxon>Pentapetalae</taxon>
        <taxon>rosids</taxon>
        <taxon>fabids</taxon>
        <taxon>Malpighiales</taxon>
        <taxon>Salicaceae</taxon>
        <taxon>Saliceae</taxon>
        <taxon>Salix</taxon>
    </lineage>
</organism>
<dbReference type="InterPro" id="IPR005828">
    <property type="entry name" value="MFS_sugar_transport-like"/>
</dbReference>
<keyword evidence="2" id="KW-0813">Transport</keyword>
<name>A0A6N2MDP1_SALVM</name>
<dbReference type="Pfam" id="PF00083">
    <property type="entry name" value="Sugar_tr"/>
    <property type="match status" value="1"/>
</dbReference>
<comment type="subcellular location">
    <subcellularLocation>
        <location evidence="1">Membrane</location>
        <topology evidence="1">Multi-pass membrane protein</topology>
    </subcellularLocation>
</comment>
<proteinExistence type="predicted"/>
<feature type="transmembrane region" description="Helical" evidence="7">
    <location>
        <begin position="14"/>
        <end position="31"/>
    </location>
</feature>
<feature type="transmembrane region" description="Helical" evidence="7">
    <location>
        <begin position="188"/>
        <end position="213"/>
    </location>
</feature>
<feature type="transmembrane region" description="Helical" evidence="7">
    <location>
        <begin position="491"/>
        <end position="514"/>
    </location>
</feature>
<evidence type="ECO:0000256" key="5">
    <source>
        <dbReference type="ARBA" id="ARBA00023136"/>
    </source>
</evidence>
<dbReference type="PROSITE" id="PS50850">
    <property type="entry name" value="MFS"/>
    <property type="match status" value="1"/>
</dbReference>
<keyword evidence="4 7" id="KW-1133">Transmembrane helix</keyword>
<feature type="transmembrane region" description="Helical" evidence="7">
    <location>
        <begin position="438"/>
        <end position="460"/>
    </location>
</feature>
<reference evidence="9" key="1">
    <citation type="submission" date="2019-03" db="EMBL/GenBank/DDBJ databases">
        <authorList>
            <person name="Mank J."/>
            <person name="Almeida P."/>
        </authorList>
    </citation>
    <scope>NUCLEOTIDE SEQUENCE</scope>
    <source>
        <strain evidence="9">78183</strain>
    </source>
</reference>
<feature type="transmembrane region" description="Helical" evidence="7">
    <location>
        <begin position="151"/>
        <end position="176"/>
    </location>
</feature>
<dbReference type="AlphaFoldDB" id="A0A6N2MDP1"/>
<keyword evidence="5 7" id="KW-0472">Membrane</keyword>
<feature type="region of interest" description="Disordered" evidence="6">
    <location>
        <begin position="106"/>
        <end position="125"/>
    </location>
</feature>
<evidence type="ECO:0000256" key="4">
    <source>
        <dbReference type="ARBA" id="ARBA00022989"/>
    </source>
</evidence>
<feature type="transmembrane region" description="Helical" evidence="7">
    <location>
        <begin position="467"/>
        <end position="485"/>
    </location>
</feature>
<dbReference type="InterPro" id="IPR020846">
    <property type="entry name" value="MFS_dom"/>
</dbReference>
<feature type="transmembrane region" description="Helical" evidence="7">
    <location>
        <begin position="393"/>
        <end position="412"/>
    </location>
</feature>
<feature type="transmembrane region" description="Helical" evidence="7">
    <location>
        <begin position="258"/>
        <end position="279"/>
    </location>
</feature>
<accession>A0A6N2MDP1</accession>
<feature type="transmembrane region" description="Helical" evidence="7">
    <location>
        <begin position="557"/>
        <end position="577"/>
    </location>
</feature>
<dbReference type="EMBL" id="CAADRP010001731">
    <property type="protein sequence ID" value="VFU50661.1"/>
    <property type="molecule type" value="Genomic_DNA"/>
</dbReference>
<feature type="transmembrane region" description="Helical" evidence="7">
    <location>
        <begin position="285"/>
        <end position="306"/>
    </location>
</feature>
<keyword evidence="3 7" id="KW-0812">Transmembrane</keyword>
<gene>
    <name evidence="9" type="ORF">SVIM_LOCUS338202</name>
</gene>
<feature type="domain" description="Major facilitator superfamily (MFS) profile" evidence="8">
    <location>
        <begin position="49"/>
        <end position="580"/>
    </location>
</feature>
<evidence type="ECO:0000256" key="1">
    <source>
        <dbReference type="ARBA" id="ARBA00004141"/>
    </source>
</evidence>
<dbReference type="GO" id="GO:0016020">
    <property type="term" value="C:membrane"/>
    <property type="evidence" value="ECO:0007669"/>
    <property type="project" value="UniProtKB-SubCell"/>
</dbReference>
<dbReference type="InterPro" id="IPR036259">
    <property type="entry name" value="MFS_trans_sf"/>
</dbReference>
<protein>
    <recommendedName>
        <fullName evidence="8">Major facilitator superfamily (MFS) profile domain-containing protein</fullName>
    </recommendedName>
</protein>
<dbReference type="PANTHER" id="PTHR23511:SF5">
    <property type="entry name" value="MAJOR FACILITATOR-TYPE TRANSPORTER HXNZ-RELATED"/>
    <property type="match status" value="1"/>
</dbReference>
<feature type="compositionally biased region" description="Low complexity" evidence="6">
    <location>
        <begin position="109"/>
        <end position="119"/>
    </location>
</feature>
<evidence type="ECO:0000259" key="8">
    <source>
        <dbReference type="PROSITE" id="PS50850"/>
    </source>
</evidence>
<dbReference type="SUPFAM" id="SSF103473">
    <property type="entry name" value="MFS general substrate transporter"/>
    <property type="match status" value="1"/>
</dbReference>
<evidence type="ECO:0000256" key="2">
    <source>
        <dbReference type="ARBA" id="ARBA00022448"/>
    </source>
</evidence>
<dbReference type="GO" id="GO:0022857">
    <property type="term" value="F:transmembrane transporter activity"/>
    <property type="evidence" value="ECO:0007669"/>
    <property type="project" value="InterPro"/>
</dbReference>